<dbReference type="CDD" id="cd10747">
    <property type="entry name" value="DnaJ_C"/>
    <property type="match status" value="1"/>
</dbReference>
<dbReference type="CDD" id="cd06257">
    <property type="entry name" value="DnaJ"/>
    <property type="match status" value="1"/>
</dbReference>
<dbReference type="InterPro" id="IPR051339">
    <property type="entry name" value="DnaJ_subfamily_B"/>
</dbReference>
<dbReference type="FunFam" id="2.60.260.20:FF:000003">
    <property type="entry name" value="DnaJ subfamily A member 2"/>
    <property type="match status" value="1"/>
</dbReference>
<dbReference type="PANTHER" id="PTHR24078:SF175">
    <property type="entry name" value="DNAJ HEAT SHOCK FAMILY PROTEIN"/>
    <property type="match status" value="1"/>
</dbReference>
<dbReference type="GO" id="GO:0051087">
    <property type="term" value="F:protein-folding chaperone binding"/>
    <property type="evidence" value="ECO:0007669"/>
    <property type="project" value="TreeGrafter"/>
</dbReference>
<protein>
    <recommendedName>
        <fullName evidence="6">J domain-containing protein</fullName>
    </recommendedName>
</protein>
<accession>A0A7J7MYP2</accession>
<dbReference type="GO" id="GO:0006457">
    <property type="term" value="P:protein folding"/>
    <property type="evidence" value="ECO:0007669"/>
    <property type="project" value="InterPro"/>
</dbReference>
<dbReference type="GO" id="GO:0051082">
    <property type="term" value="F:unfolded protein binding"/>
    <property type="evidence" value="ECO:0007669"/>
    <property type="project" value="InterPro"/>
</dbReference>
<proteinExistence type="predicted"/>
<dbReference type="InterPro" id="IPR002939">
    <property type="entry name" value="DnaJ_C"/>
</dbReference>
<dbReference type="Proteomes" id="UP000541444">
    <property type="component" value="Unassembled WGS sequence"/>
</dbReference>
<dbReference type="InterPro" id="IPR001623">
    <property type="entry name" value="DnaJ_domain"/>
</dbReference>
<gene>
    <name evidence="7" type="ORF">GIB67_032976</name>
</gene>
<evidence type="ECO:0000259" key="6">
    <source>
        <dbReference type="PROSITE" id="PS50076"/>
    </source>
</evidence>
<dbReference type="SUPFAM" id="SSF49493">
    <property type="entry name" value="HSP40/DnaJ peptide-binding domain"/>
    <property type="match status" value="2"/>
</dbReference>
<evidence type="ECO:0000313" key="7">
    <source>
        <dbReference type="EMBL" id="KAF6159892.1"/>
    </source>
</evidence>
<dbReference type="SMART" id="SM00271">
    <property type="entry name" value="DnaJ"/>
    <property type="match status" value="1"/>
</dbReference>
<dbReference type="SUPFAM" id="SSF46565">
    <property type="entry name" value="Chaperone J-domain"/>
    <property type="match status" value="1"/>
</dbReference>
<dbReference type="Pfam" id="PF01556">
    <property type="entry name" value="DnaJ_C"/>
    <property type="match status" value="1"/>
</dbReference>
<keyword evidence="4" id="KW-0862">Zinc</keyword>
<evidence type="ECO:0000256" key="3">
    <source>
        <dbReference type="ARBA" id="ARBA00022771"/>
    </source>
</evidence>
<keyword evidence="8" id="KW-1185">Reference proteome</keyword>
<reference evidence="7 8" key="1">
    <citation type="journal article" date="2020" name="IScience">
        <title>Genome Sequencing of the Endangered Kingdonia uniflora (Circaeasteraceae, Ranunculales) Reveals Potential Mechanisms of Evolutionary Specialization.</title>
        <authorList>
            <person name="Sun Y."/>
            <person name="Deng T."/>
            <person name="Zhang A."/>
            <person name="Moore M.J."/>
            <person name="Landis J.B."/>
            <person name="Lin N."/>
            <person name="Zhang H."/>
            <person name="Zhang X."/>
            <person name="Huang J."/>
            <person name="Zhang X."/>
            <person name="Sun H."/>
            <person name="Wang H."/>
        </authorList>
    </citation>
    <scope>NUCLEOTIDE SEQUENCE [LARGE SCALE GENOMIC DNA]</scope>
    <source>
        <strain evidence="7">TB1705</strain>
        <tissue evidence="7">Leaf</tissue>
    </source>
</reference>
<keyword evidence="1" id="KW-0479">Metal-binding</keyword>
<keyword evidence="5" id="KW-0143">Chaperone</keyword>
<dbReference type="Gene3D" id="2.60.260.20">
    <property type="entry name" value="Urease metallochaperone UreE, N-terminal domain"/>
    <property type="match status" value="2"/>
</dbReference>
<sequence>MENDYYGILKLRRNADKETVKKAWRKLAKKYHPDRNPATREESEKTFKQISEAYAIINNPRKRQIYDLYGQDGLDSDQFAFRSTCTDIVIYNDPYASSDDDDDDDDGDEVPEIDLIKIDRFIPRADRKEGKGMIFIHKAIPIHFNFPFECSLKDLYTGGIKKLVIPTGIYNYDENPRLPIIACPEQIVEIKLLPGMKHGTKIPVLEKGWIVDPVYADGFIPGDLIFTVFEIPHELYKRKGDDLIVFKTLTLTEALNGKDYRMKTLDDRYIPLHISGVIQPGTIFPVPDEGMPIEGQPGRKGKMIIKFSVELPPTATERQVGQVAEIFGGRTYRTYDKIPAWGAEKR</sequence>
<dbReference type="Gene3D" id="1.10.287.110">
    <property type="entry name" value="DnaJ domain"/>
    <property type="match status" value="1"/>
</dbReference>
<dbReference type="InterPro" id="IPR008971">
    <property type="entry name" value="HSP40/DnaJ_pept-bd"/>
</dbReference>
<evidence type="ECO:0000256" key="2">
    <source>
        <dbReference type="ARBA" id="ARBA00022737"/>
    </source>
</evidence>
<dbReference type="GO" id="GO:0008270">
    <property type="term" value="F:zinc ion binding"/>
    <property type="evidence" value="ECO:0007669"/>
    <property type="project" value="UniProtKB-KW"/>
</dbReference>
<keyword evidence="3" id="KW-0863">Zinc-finger</keyword>
<evidence type="ECO:0000256" key="1">
    <source>
        <dbReference type="ARBA" id="ARBA00022723"/>
    </source>
</evidence>
<dbReference type="AlphaFoldDB" id="A0A7J7MYP2"/>
<dbReference type="GO" id="GO:0005829">
    <property type="term" value="C:cytosol"/>
    <property type="evidence" value="ECO:0007669"/>
    <property type="project" value="TreeGrafter"/>
</dbReference>
<dbReference type="PROSITE" id="PS50076">
    <property type="entry name" value="DNAJ_2"/>
    <property type="match status" value="1"/>
</dbReference>
<dbReference type="OrthoDB" id="550424at2759"/>
<dbReference type="PRINTS" id="PR00625">
    <property type="entry name" value="JDOMAIN"/>
</dbReference>
<dbReference type="PANTHER" id="PTHR24078">
    <property type="entry name" value="DNAJ HOMOLOG SUBFAMILY C MEMBER"/>
    <property type="match status" value="1"/>
</dbReference>
<name>A0A7J7MYP2_9MAGN</name>
<evidence type="ECO:0000313" key="8">
    <source>
        <dbReference type="Proteomes" id="UP000541444"/>
    </source>
</evidence>
<dbReference type="EMBL" id="JACGCM010001183">
    <property type="protein sequence ID" value="KAF6159892.1"/>
    <property type="molecule type" value="Genomic_DNA"/>
</dbReference>
<feature type="domain" description="J" evidence="6">
    <location>
        <begin position="4"/>
        <end position="70"/>
    </location>
</feature>
<evidence type="ECO:0000256" key="4">
    <source>
        <dbReference type="ARBA" id="ARBA00022833"/>
    </source>
</evidence>
<keyword evidence="2" id="KW-0677">Repeat</keyword>
<evidence type="ECO:0000256" key="5">
    <source>
        <dbReference type="ARBA" id="ARBA00023186"/>
    </source>
</evidence>
<dbReference type="Pfam" id="PF00226">
    <property type="entry name" value="DnaJ"/>
    <property type="match status" value="1"/>
</dbReference>
<dbReference type="InterPro" id="IPR036869">
    <property type="entry name" value="J_dom_sf"/>
</dbReference>
<organism evidence="7 8">
    <name type="scientific">Kingdonia uniflora</name>
    <dbReference type="NCBI Taxonomy" id="39325"/>
    <lineage>
        <taxon>Eukaryota</taxon>
        <taxon>Viridiplantae</taxon>
        <taxon>Streptophyta</taxon>
        <taxon>Embryophyta</taxon>
        <taxon>Tracheophyta</taxon>
        <taxon>Spermatophyta</taxon>
        <taxon>Magnoliopsida</taxon>
        <taxon>Ranunculales</taxon>
        <taxon>Circaeasteraceae</taxon>
        <taxon>Kingdonia</taxon>
    </lineage>
</organism>
<comment type="caution">
    <text evidence="7">The sequence shown here is derived from an EMBL/GenBank/DDBJ whole genome shotgun (WGS) entry which is preliminary data.</text>
</comment>